<dbReference type="SFLD" id="SFLDS00029">
    <property type="entry name" value="Radical_SAM"/>
    <property type="match status" value="1"/>
</dbReference>
<protein>
    <submittedName>
        <fullName evidence="7">Radical SAM family protein</fullName>
    </submittedName>
</protein>
<feature type="domain" description="Radical SAM core" evidence="6">
    <location>
        <begin position="11"/>
        <end position="279"/>
    </location>
</feature>
<dbReference type="RefSeq" id="WP_243131648.1">
    <property type="nucleotide sequence ID" value="NZ_VNHM01000006.1"/>
</dbReference>
<reference evidence="7 8" key="1">
    <citation type="submission" date="2019-07" db="EMBL/GenBank/DDBJ databases">
        <title>Genomic Encyclopedia of Type Strains, Phase I: the one thousand microbial genomes (KMG-I) project.</title>
        <authorList>
            <person name="Kyrpides N."/>
        </authorList>
    </citation>
    <scope>NUCLEOTIDE SEQUENCE [LARGE SCALE GENOMIC DNA]</scope>
    <source>
        <strain evidence="7 8">DSM 6562</strain>
    </source>
</reference>
<dbReference type="AlphaFoldDB" id="A0A5S4ZSX0"/>
<dbReference type="GO" id="GO:0051536">
    <property type="term" value="F:iron-sulfur cluster binding"/>
    <property type="evidence" value="ECO:0007669"/>
    <property type="project" value="UniProtKB-KW"/>
</dbReference>
<dbReference type="Pfam" id="PF04055">
    <property type="entry name" value="Radical_SAM"/>
    <property type="match status" value="1"/>
</dbReference>
<dbReference type="InterPro" id="IPR058240">
    <property type="entry name" value="rSAM_sf"/>
</dbReference>
<keyword evidence="3" id="KW-0479">Metal-binding</keyword>
<dbReference type="GO" id="GO:0003824">
    <property type="term" value="F:catalytic activity"/>
    <property type="evidence" value="ECO:0007669"/>
    <property type="project" value="InterPro"/>
</dbReference>
<dbReference type="CDD" id="cd01335">
    <property type="entry name" value="Radical_SAM"/>
    <property type="match status" value="1"/>
</dbReference>
<proteinExistence type="predicted"/>
<dbReference type="PANTHER" id="PTHR43409:SF4">
    <property type="entry name" value="RADICAL SAM SUPERFAMILY PROTEIN"/>
    <property type="match status" value="1"/>
</dbReference>
<dbReference type="PROSITE" id="PS51918">
    <property type="entry name" value="RADICAL_SAM"/>
    <property type="match status" value="1"/>
</dbReference>
<evidence type="ECO:0000256" key="3">
    <source>
        <dbReference type="ARBA" id="ARBA00022723"/>
    </source>
</evidence>
<evidence type="ECO:0000256" key="1">
    <source>
        <dbReference type="ARBA" id="ARBA00001966"/>
    </source>
</evidence>
<keyword evidence="8" id="KW-1185">Reference proteome</keyword>
<dbReference type="SMART" id="SM00729">
    <property type="entry name" value="Elp3"/>
    <property type="match status" value="1"/>
</dbReference>
<dbReference type="InterPro" id="IPR051198">
    <property type="entry name" value="BchE-like"/>
</dbReference>
<keyword evidence="2" id="KW-0949">S-adenosyl-L-methionine</keyword>
<comment type="cofactor">
    <cofactor evidence="1">
        <name>[4Fe-4S] cluster</name>
        <dbReference type="ChEBI" id="CHEBI:49883"/>
    </cofactor>
</comment>
<keyword evidence="5" id="KW-0411">Iron-sulfur</keyword>
<dbReference type="SUPFAM" id="SSF102114">
    <property type="entry name" value="Radical SAM enzymes"/>
    <property type="match status" value="1"/>
</dbReference>
<evidence type="ECO:0000256" key="2">
    <source>
        <dbReference type="ARBA" id="ARBA00022691"/>
    </source>
</evidence>
<comment type="caution">
    <text evidence="7">The sequence shown here is derived from an EMBL/GenBank/DDBJ whole genome shotgun (WGS) entry which is preliminary data.</text>
</comment>
<organism evidence="7 8">
    <name type="scientific">Desulfallas thermosapovorans DSM 6562</name>
    <dbReference type="NCBI Taxonomy" id="1121431"/>
    <lineage>
        <taxon>Bacteria</taxon>
        <taxon>Bacillati</taxon>
        <taxon>Bacillota</taxon>
        <taxon>Clostridia</taxon>
        <taxon>Eubacteriales</taxon>
        <taxon>Desulfallaceae</taxon>
        <taxon>Desulfallas</taxon>
    </lineage>
</organism>
<sequence>MHVEQGPIRPPSEASSLLIRVTRNCPWNKCAFCSTYNGKQFSRRAIEEIKRDIDTLAMVTEQVRQISRDKGWGGRINGQVVSEAGAVYGYLHYHVAWWLYQGAKNVFLQDANSLILKTSDLVHIIKYVRATWPSVERITTYARADTASRKNPGELRELREAGLVRIHMGMESGSDIVLKKVRKGITAKQLVEAGQKIAAAGISLCWYIIPGLGGREHSREHALETAAVINQGKPDFIRFRTLAVRKNTPLYEMMLSGDFTPLDEDEAVTEQRLLLASLSGVNVTVVSDHVLNLLQELEGTLPADRERLLGIIDRYLDMTPKEKAIFQLGRRAGVFVNMNDMRDRNRVGYVENLLNKINSPEKLQAELARMRRQFV</sequence>
<dbReference type="InterPro" id="IPR006638">
    <property type="entry name" value="Elp3/MiaA/NifB-like_rSAM"/>
</dbReference>
<dbReference type="InterPro" id="IPR007197">
    <property type="entry name" value="rSAM"/>
</dbReference>
<evidence type="ECO:0000256" key="4">
    <source>
        <dbReference type="ARBA" id="ARBA00023004"/>
    </source>
</evidence>
<name>A0A5S4ZSX0_9FIRM</name>
<evidence type="ECO:0000313" key="8">
    <source>
        <dbReference type="Proteomes" id="UP000323166"/>
    </source>
</evidence>
<dbReference type="PANTHER" id="PTHR43409">
    <property type="entry name" value="ANAEROBIC MAGNESIUM-PROTOPORPHYRIN IX MONOMETHYL ESTER CYCLASE-RELATED"/>
    <property type="match status" value="1"/>
</dbReference>
<evidence type="ECO:0000256" key="5">
    <source>
        <dbReference type="ARBA" id="ARBA00023014"/>
    </source>
</evidence>
<accession>A0A5S4ZSX0</accession>
<dbReference type="Proteomes" id="UP000323166">
    <property type="component" value="Unassembled WGS sequence"/>
</dbReference>
<keyword evidence="4" id="KW-0408">Iron</keyword>
<dbReference type="Gene3D" id="3.20.20.70">
    <property type="entry name" value="Aldolase class I"/>
    <property type="match status" value="1"/>
</dbReference>
<dbReference type="GO" id="GO:0046872">
    <property type="term" value="F:metal ion binding"/>
    <property type="evidence" value="ECO:0007669"/>
    <property type="project" value="UniProtKB-KW"/>
</dbReference>
<dbReference type="EMBL" id="VNHM01000006">
    <property type="protein sequence ID" value="TYO95947.1"/>
    <property type="molecule type" value="Genomic_DNA"/>
</dbReference>
<evidence type="ECO:0000259" key="6">
    <source>
        <dbReference type="PROSITE" id="PS51918"/>
    </source>
</evidence>
<dbReference type="SFLD" id="SFLDG01095">
    <property type="entry name" value="Uncharacterised_Radical_SAM_Su"/>
    <property type="match status" value="1"/>
</dbReference>
<evidence type="ECO:0000313" key="7">
    <source>
        <dbReference type="EMBL" id="TYO95947.1"/>
    </source>
</evidence>
<dbReference type="InterPro" id="IPR013785">
    <property type="entry name" value="Aldolase_TIM"/>
</dbReference>
<gene>
    <name evidence="7" type="ORF">LX24_01337</name>
</gene>